<dbReference type="RefSeq" id="WP_242953971.1">
    <property type="nucleotide sequence ID" value="NZ_CP096983.1"/>
</dbReference>
<accession>A0A1S8L6T6</accession>
<name>A0A1S8L6T6_9CLOT</name>
<dbReference type="Pfam" id="PF04740">
    <property type="entry name" value="LXG"/>
    <property type="match status" value="1"/>
</dbReference>
<keyword evidence="3" id="KW-1185">Reference proteome</keyword>
<evidence type="ECO:0000313" key="3">
    <source>
        <dbReference type="Proteomes" id="UP000190951"/>
    </source>
</evidence>
<protein>
    <submittedName>
        <fullName evidence="2">Uncharacterized protein</fullName>
    </submittedName>
</protein>
<sequence length="643" mass="70706">MSNTELYYDALTDLSVRIAAGIKNRTQPLDELNQAMTQLSQTDAIKGNAANAMKAYINEVHMTLIQTLELILNNYEMTLGKYVKGYLEIDSSESFKLVKEDFDAHVRNLSSHRSDFTSIGDKLKAISDEAEDILSLGGAGSKRLFNVAKEMDSMKKTVSNLDDSWNKYENGYREFDQVQDLIAQTKALLKSTLSVPRGYSYSPGSFSKLISKDFVNAFEANIKYAQNKDNQKEFKKDWDRICKDYSTDQKRMAEEKQKEANQHKGAWEVVFGVGAVVIGAAAIILTAGAATPLVAVAWTAGLSAGAYGVSNVFEGSQIMVTGADKAFNPLRDTIFQGNQGAYDTFGNVAVFVAGSVIPVGAALKAGQALPRAVIAGVGRTTVTTAVGVGTNFVVAPIATSLAKSAGIDTVWANDIGTGTGFATSIFTAGKVYKGSGNWAKSEEKVNAELSRIDYLRNKYGKFSSDELNNYINLKQEIKDYIGVNSKKLIKSNTNMVSKVWDTSKQEVRDSYEGLSGKKNMNKFLDSLQSPKDPMYLHQDIIEGIRELAEKKGIEINEEALMHANKGYLTNTDREYLMTILKDISQRPWNVLNCGDVRAVNEALINGSDKSNLLGASYNISKQQFEKRCPNCQVTTKGVKWYIK</sequence>
<dbReference type="EMBL" id="CP096983">
    <property type="protein sequence ID" value="URZ09717.1"/>
    <property type="molecule type" value="Genomic_DNA"/>
</dbReference>
<evidence type="ECO:0000256" key="1">
    <source>
        <dbReference type="ARBA" id="ARBA00034117"/>
    </source>
</evidence>
<dbReference type="KEGG" id="crw:CROST_004100"/>
<dbReference type="InterPro" id="IPR006829">
    <property type="entry name" value="LXG_dom"/>
</dbReference>
<evidence type="ECO:0000313" key="2">
    <source>
        <dbReference type="EMBL" id="URZ09717.1"/>
    </source>
</evidence>
<dbReference type="PROSITE" id="PS51756">
    <property type="entry name" value="LXG"/>
    <property type="match status" value="1"/>
</dbReference>
<organism evidence="2 3">
    <name type="scientific">Clostridium felsineum</name>
    <dbReference type="NCBI Taxonomy" id="36839"/>
    <lineage>
        <taxon>Bacteria</taxon>
        <taxon>Bacillati</taxon>
        <taxon>Bacillota</taxon>
        <taxon>Clostridia</taxon>
        <taxon>Eubacteriales</taxon>
        <taxon>Clostridiaceae</taxon>
        <taxon>Clostridium</taxon>
    </lineage>
</organism>
<proteinExistence type="inferred from homology"/>
<comment type="similarity">
    <text evidence="1">In the N-terminal section; belongs to the LXG family.</text>
</comment>
<dbReference type="Proteomes" id="UP000190951">
    <property type="component" value="Chromosome"/>
</dbReference>
<dbReference type="STRING" id="84029.CROST_20350"/>
<reference evidence="2 3" key="1">
    <citation type="submission" date="2022-04" db="EMBL/GenBank/DDBJ databases">
        <title>Genome sequence of C. roseum typestrain.</title>
        <authorList>
            <person name="Poehlein A."/>
            <person name="Schoch T."/>
            <person name="Duerre P."/>
            <person name="Daniel R."/>
        </authorList>
    </citation>
    <scope>NUCLEOTIDE SEQUENCE [LARGE SCALE GENOMIC DNA]</scope>
    <source>
        <strain evidence="2 3">DSM 7320</strain>
    </source>
</reference>
<gene>
    <name evidence="2" type="ORF">CROST_004100</name>
</gene>
<dbReference type="AlphaFoldDB" id="A0A1S8L6T6"/>